<evidence type="ECO:0000256" key="5">
    <source>
        <dbReference type="ARBA" id="ARBA00022598"/>
    </source>
</evidence>
<evidence type="ECO:0000256" key="2">
    <source>
        <dbReference type="ARBA" id="ARBA00005312"/>
    </source>
</evidence>
<evidence type="ECO:0000256" key="4">
    <source>
        <dbReference type="ARBA" id="ARBA00022490"/>
    </source>
</evidence>
<dbReference type="PANTHER" id="PTHR43450">
    <property type="entry name" value="ASPARTYL-TRNA SYNTHETASE"/>
    <property type="match status" value="1"/>
</dbReference>
<dbReference type="InterPro" id="IPR002312">
    <property type="entry name" value="Asp/Asn-tRNA-synth_IIb"/>
</dbReference>
<evidence type="ECO:0000256" key="7">
    <source>
        <dbReference type="ARBA" id="ARBA00022840"/>
    </source>
</evidence>
<comment type="caution">
    <text evidence="14">The sequence shown here is derived from an EMBL/GenBank/DDBJ whole genome shotgun (WGS) entry which is preliminary data.</text>
</comment>
<dbReference type="Proteomes" id="UP001182556">
    <property type="component" value="Unassembled WGS sequence"/>
</dbReference>
<keyword evidence="4" id="KW-0963">Cytoplasm</keyword>
<dbReference type="PROSITE" id="PS50862">
    <property type="entry name" value="AA_TRNA_LIGASE_II"/>
    <property type="match status" value="1"/>
</dbReference>
<evidence type="ECO:0000313" key="15">
    <source>
        <dbReference type="Proteomes" id="UP001182556"/>
    </source>
</evidence>
<dbReference type="PRINTS" id="PR01042">
    <property type="entry name" value="TRNASYNTHASP"/>
</dbReference>
<comment type="catalytic activity">
    <reaction evidence="10">
        <text>tRNA(Asp) + L-aspartate + ATP = L-aspartyl-tRNA(Asp) + AMP + diphosphate</text>
        <dbReference type="Rhea" id="RHEA:19649"/>
        <dbReference type="Rhea" id="RHEA-COMP:9660"/>
        <dbReference type="Rhea" id="RHEA-COMP:9678"/>
        <dbReference type="ChEBI" id="CHEBI:29991"/>
        <dbReference type="ChEBI" id="CHEBI:30616"/>
        <dbReference type="ChEBI" id="CHEBI:33019"/>
        <dbReference type="ChEBI" id="CHEBI:78442"/>
        <dbReference type="ChEBI" id="CHEBI:78516"/>
        <dbReference type="ChEBI" id="CHEBI:456215"/>
        <dbReference type="EC" id="6.1.1.12"/>
    </reaction>
</comment>
<dbReference type="CDD" id="cd00776">
    <property type="entry name" value="AsxRS_core"/>
    <property type="match status" value="1"/>
</dbReference>
<dbReference type="HAMAP" id="MF_02075">
    <property type="entry name" value="Asp_tRNA_synth_type2"/>
    <property type="match status" value="1"/>
</dbReference>
<evidence type="ECO:0000256" key="6">
    <source>
        <dbReference type="ARBA" id="ARBA00022741"/>
    </source>
</evidence>
<keyword evidence="7" id="KW-0067">ATP-binding</keyword>
<dbReference type="Gene3D" id="2.40.50.140">
    <property type="entry name" value="Nucleic acid-binding proteins"/>
    <property type="match status" value="1"/>
</dbReference>
<feature type="compositionally biased region" description="Basic and acidic residues" evidence="12">
    <location>
        <begin position="75"/>
        <end position="105"/>
    </location>
</feature>
<dbReference type="Pfam" id="PF09924">
    <property type="entry name" value="LPG_synthase_C"/>
    <property type="match status" value="1"/>
</dbReference>
<keyword evidence="9" id="KW-0030">Aminoacyl-tRNA synthetase</keyword>
<dbReference type="EMBL" id="JAODAN010000012">
    <property type="protein sequence ID" value="KAK1921012.1"/>
    <property type="molecule type" value="Genomic_DNA"/>
</dbReference>
<keyword evidence="6" id="KW-0547">Nucleotide-binding</keyword>
<name>A0AAD9FPV8_PAPLA</name>
<dbReference type="FunFam" id="3.30.930.10:FF:000038">
    <property type="entry name" value="Aspartate--tRNA ligase"/>
    <property type="match status" value="1"/>
</dbReference>
<dbReference type="Gene3D" id="3.30.930.10">
    <property type="entry name" value="Bira Bifunctional Protein, Domain 2"/>
    <property type="match status" value="1"/>
</dbReference>
<evidence type="ECO:0000256" key="9">
    <source>
        <dbReference type="ARBA" id="ARBA00023146"/>
    </source>
</evidence>
<evidence type="ECO:0000256" key="8">
    <source>
        <dbReference type="ARBA" id="ARBA00022917"/>
    </source>
</evidence>
<comment type="subcellular location">
    <subcellularLocation>
        <location evidence="1">Cytoplasm</location>
    </subcellularLocation>
</comment>
<dbReference type="InterPro" id="IPR012340">
    <property type="entry name" value="NA-bd_OB-fold"/>
</dbReference>
<feature type="compositionally biased region" description="Polar residues" evidence="12">
    <location>
        <begin position="18"/>
        <end position="27"/>
    </location>
</feature>
<keyword evidence="15" id="KW-1185">Reference proteome</keyword>
<dbReference type="GO" id="GO:0006422">
    <property type="term" value="P:aspartyl-tRNA aminoacylation"/>
    <property type="evidence" value="ECO:0007669"/>
    <property type="project" value="InterPro"/>
</dbReference>
<dbReference type="SUPFAM" id="SSF55681">
    <property type="entry name" value="Class II aaRS and biotin synthetases"/>
    <property type="match status" value="1"/>
</dbReference>
<feature type="region of interest" description="Disordered" evidence="12">
    <location>
        <begin position="1"/>
        <end position="105"/>
    </location>
</feature>
<dbReference type="InterPro" id="IPR024320">
    <property type="entry name" value="LPG_synthase_C"/>
</dbReference>
<evidence type="ECO:0000256" key="3">
    <source>
        <dbReference type="ARBA" id="ARBA00012841"/>
    </source>
</evidence>
<accession>A0AAD9FPV8</accession>
<dbReference type="InterPro" id="IPR004364">
    <property type="entry name" value="Aa-tRNA-synt_II"/>
</dbReference>
<feature type="domain" description="Aminoacyl-transfer RNA synthetases class-II family profile" evidence="13">
    <location>
        <begin position="260"/>
        <end position="559"/>
    </location>
</feature>
<dbReference type="InterPro" id="IPR004523">
    <property type="entry name" value="Asp-tRNA_synthase_2"/>
</dbReference>
<dbReference type="SUPFAM" id="SSF50249">
    <property type="entry name" value="Nucleic acid-binding proteins"/>
    <property type="match status" value="1"/>
</dbReference>
<feature type="compositionally biased region" description="Low complexity" evidence="12">
    <location>
        <begin position="1"/>
        <end position="16"/>
    </location>
</feature>
<dbReference type="AlphaFoldDB" id="A0AAD9FPV8"/>
<evidence type="ECO:0000256" key="12">
    <source>
        <dbReference type="SAM" id="MobiDB-lite"/>
    </source>
</evidence>
<evidence type="ECO:0000256" key="11">
    <source>
        <dbReference type="ARBA" id="ARBA00070516"/>
    </source>
</evidence>
<reference evidence="14" key="1">
    <citation type="submission" date="2023-02" db="EMBL/GenBank/DDBJ databases">
        <title>Identification and recombinant expression of a fungal hydrolase from Papiliotrema laurentii that hydrolyzes apple cutin and clears colloidal polyester polyurethane.</title>
        <authorList>
            <consortium name="DOE Joint Genome Institute"/>
            <person name="Roman V.A."/>
            <person name="Bojanowski C."/>
            <person name="Crable B.R."/>
            <person name="Wagner D.N."/>
            <person name="Hung C.S."/>
            <person name="Nadeau L.J."/>
            <person name="Schratz L."/>
            <person name="Haridas S."/>
            <person name="Pangilinan J."/>
            <person name="Lipzen A."/>
            <person name="Na H."/>
            <person name="Yan M."/>
            <person name="Ng V."/>
            <person name="Grigoriev I.V."/>
            <person name="Spatafora J.W."/>
            <person name="Barlow D."/>
            <person name="Biffinger J."/>
            <person name="Kelley-Loughnane N."/>
            <person name="Varaljay V.A."/>
            <person name="Crookes-Goodson W.J."/>
        </authorList>
    </citation>
    <scope>NUCLEOTIDE SEQUENCE</scope>
    <source>
        <strain evidence="14">5307AH</strain>
    </source>
</reference>
<sequence>MTSTPSTSVPATPATANGHASPSSTSGPKPHGIAKLTHALKRLSGSEEKLPSPNGSHGSRSPGKAHARHEHHRLVKEEKEERIRSERASLDQQRASEEEQARQMEDPRVRELYGELVHPGEIISVRHIGQLEQGTQVTFRARIHTQRKVSAALDFLLFRDQTDTIQGVLHKDDGSAYMVKWTQRLPPESVVQVTGTLTQPREPVKSASVHHLEVTIHSIHLVADAHDLPFDLYHEDQEPVHKRLENRIVDLRHPANQAVFRIRSKIMQSFRQTLYENNFIELSTPKLQPAATESGAEVFKVNYFGRTAFLAQSPQLAKQMAISADFGRVFEVGPVFRAENSNTHRHLTEYTGLDIEMALIEDYHEIVHLLTSVLKNIFKAVYEMRAEVDRVKERWPSDDLVWLDETPIIPFVEGIQMLRDDGRDVEVEDLSTRDEIRLGELVKEKYKTDFYVLDKFPKSARPFYTMTDGEFTNSFDMFVRGQEICTGGQRINDPKKLRLSMKDAGIDEGSMTEYLEAFDWGVPPHGGAGLGLERVVFLILNLGNVRFASLFHRDPKSLPAKPKSLPHPDASTLKRHEKGHLPKLEELIANYGDATNTSWLDDRFQIWQHPTTGAAVGYVKQKKFAMIAGDPLCDKSQYPDTIEAFLNFVYDELKLTPIWMLVSSPVQEYLAAQLRWRSLSCTEEQRVNTDAINPKDYSHQIRRLEREGVDISEEKPTEELQERVNQRIDDWKAERANKGKQIHLTEIRPWKDTAHRRYFIAEKGKTVQAMVVLAQLSPEHGWQVKWALDFPGSVNGSIEVLVSRALSAVQGPVTFGAGVSEKLVPGHHINGFRAKFLSRTYSAVTNSLRLNRKAQFREKFGTVGDPVWICYPKNGVGATDLNEIVKFFED</sequence>
<keyword evidence="8" id="KW-0648">Protein biosynthesis</keyword>
<dbReference type="Pfam" id="PF00152">
    <property type="entry name" value="tRNA-synt_2"/>
    <property type="match status" value="1"/>
</dbReference>
<comment type="similarity">
    <text evidence="2">Belongs to the class-II aminoacyl-tRNA synthetase family. Type 2 subfamily.</text>
</comment>
<feature type="compositionally biased region" description="Basic residues" evidence="12">
    <location>
        <begin position="63"/>
        <end position="74"/>
    </location>
</feature>
<dbReference type="NCBIfam" id="TIGR00458">
    <property type="entry name" value="aspS_nondisc"/>
    <property type="match status" value="1"/>
</dbReference>
<evidence type="ECO:0000256" key="1">
    <source>
        <dbReference type="ARBA" id="ARBA00004496"/>
    </source>
</evidence>
<dbReference type="GO" id="GO:0017101">
    <property type="term" value="C:aminoacyl-tRNA synthetase multienzyme complex"/>
    <property type="evidence" value="ECO:0007669"/>
    <property type="project" value="TreeGrafter"/>
</dbReference>
<dbReference type="CDD" id="cd04320">
    <property type="entry name" value="AspRS_cyto_N"/>
    <property type="match status" value="1"/>
</dbReference>
<dbReference type="InterPro" id="IPR045864">
    <property type="entry name" value="aa-tRNA-synth_II/BPL/LPL"/>
</dbReference>
<dbReference type="EC" id="6.1.1.12" evidence="3"/>
<dbReference type="GO" id="GO:0003723">
    <property type="term" value="F:RNA binding"/>
    <property type="evidence" value="ECO:0007669"/>
    <property type="project" value="TreeGrafter"/>
</dbReference>
<evidence type="ECO:0000313" key="14">
    <source>
        <dbReference type="EMBL" id="KAK1921012.1"/>
    </source>
</evidence>
<keyword evidence="5" id="KW-0436">Ligase</keyword>
<dbReference type="GO" id="GO:0005524">
    <property type="term" value="F:ATP binding"/>
    <property type="evidence" value="ECO:0007669"/>
    <property type="project" value="UniProtKB-KW"/>
</dbReference>
<protein>
    <recommendedName>
        <fullName evidence="11">Probable aspartate--tRNA ligase, cytoplasmic</fullName>
        <ecNumber evidence="3">6.1.1.12</ecNumber>
    </recommendedName>
</protein>
<evidence type="ECO:0000256" key="10">
    <source>
        <dbReference type="ARBA" id="ARBA00047904"/>
    </source>
</evidence>
<proteinExistence type="inferred from homology"/>
<organism evidence="14 15">
    <name type="scientific">Papiliotrema laurentii</name>
    <name type="common">Cryptococcus laurentii</name>
    <dbReference type="NCBI Taxonomy" id="5418"/>
    <lineage>
        <taxon>Eukaryota</taxon>
        <taxon>Fungi</taxon>
        <taxon>Dikarya</taxon>
        <taxon>Basidiomycota</taxon>
        <taxon>Agaricomycotina</taxon>
        <taxon>Tremellomycetes</taxon>
        <taxon>Tremellales</taxon>
        <taxon>Rhynchogastremaceae</taxon>
        <taxon>Papiliotrema</taxon>
    </lineage>
</organism>
<dbReference type="GO" id="GO:0005829">
    <property type="term" value="C:cytosol"/>
    <property type="evidence" value="ECO:0007669"/>
    <property type="project" value="TreeGrafter"/>
</dbReference>
<dbReference type="PANTHER" id="PTHR43450:SF2">
    <property type="entry name" value="ASPARTATE--TRNA LIGASE"/>
    <property type="match status" value="1"/>
</dbReference>
<evidence type="ECO:0000259" key="13">
    <source>
        <dbReference type="PROSITE" id="PS50862"/>
    </source>
</evidence>
<dbReference type="GO" id="GO:0004815">
    <property type="term" value="F:aspartate-tRNA ligase activity"/>
    <property type="evidence" value="ECO:0007669"/>
    <property type="project" value="UniProtKB-EC"/>
</dbReference>
<dbReference type="NCBIfam" id="NF003483">
    <property type="entry name" value="PRK05159.1"/>
    <property type="match status" value="1"/>
</dbReference>
<dbReference type="InterPro" id="IPR006195">
    <property type="entry name" value="aa-tRNA-synth_II"/>
</dbReference>
<gene>
    <name evidence="14" type="ORF">DB88DRAFT_119075</name>
</gene>